<feature type="transmembrane region" description="Helical" evidence="1">
    <location>
        <begin position="12"/>
        <end position="32"/>
    </location>
</feature>
<dbReference type="AlphaFoldDB" id="A0AB38VQJ5"/>
<evidence type="ECO:0000313" key="3">
    <source>
        <dbReference type="Proteomes" id="UP000271380"/>
    </source>
</evidence>
<dbReference type="EMBL" id="LR134377">
    <property type="protein sequence ID" value="VEH05398.1"/>
    <property type="molecule type" value="Genomic_DNA"/>
</dbReference>
<keyword evidence="1" id="KW-1133">Transmembrane helix</keyword>
<gene>
    <name evidence="2" type="ORF">NCTC949_00587</name>
</gene>
<evidence type="ECO:0000313" key="2">
    <source>
        <dbReference type="EMBL" id="VEH05398.1"/>
    </source>
</evidence>
<organism evidence="2 3">
    <name type="scientific">Corynebacterium kutscheri</name>
    <dbReference type="NCBI Taxonomy" id="35755"/>
    <lineage>
        <taxon>Bacteria</taxon>
        <taxon>Bacillati</taxon>
        <taxon>Actinomycetota</taxon>
        <taxon>Actinomycetes</taxon>
        <taxon>Mycobacteriales</taxon>
        <taxon>Corynebacteriaceae</taxon>
        <taxon>Corynebacterium</taxon>
    </lineage>
</organism>
<protein>
    <recommendedName>
        <fullName evidence="4">MARVEL domain-containing protein</fullName>
    </recommendedName>
</protein>
<name>A0AB38VQJ5_9CORY</name>
<keyword evidence="1" id="KW-0812">Transmembrane</keyword>
<feature type="transmembrane region" description="Helical" evidence="1">
    <location>
        <begin position="44"/>
        <end position="64"/>
    </location>
</feature>
<evidence type="ECO:0000256" key="1">
    <source>
        <dbReference type="SAM" id="Phobius"/>
    </source>
</evidence>
<reference evidence="2 3" key="1">
    <citation type="submission" date="2018-12" db="EMBL/GenBank/DDBJ databases">
        <authorList>
            <consortium name="Pathogen Informatics"/>
        </authorList>
    </citation>
    <scope>NUCLEOTIDE SEQUENCE [LARGE SCALE GENOMIC DNA]</scope>
    <source>
        <strain evidence="2 3">NCTC949</strain>
    </source>
</reference>
<dbReference type="Proteomes" id="UP000271380">
    <property type="component" value="Chromosome"/>
</dbReference>
<accession>A0AB38VQJ5</accession>
<evidence type="ECO:0008006" key="4">
    <source>
        <dbReference type="Google" id="ProtNLM"/>
    </source>
</evidence>
<proteinExistence type="predicted"/>
<keyword evidence="1" id="KW-0472">Membrane</keyword>
<sequence length="104" mass="11723">MDQSCSGRVFRLIMFLVFLGLAVFITLLLVASKATYQRGVFNKFSVFTGVVAGLDFLFLVVLGWRLSSKQNFFGTCNSTCDFVGFHSGCRETIWTDKKNEGQWT</sequence>